<dbReference type="AlphaFoldDB" id="A0A8D9FBM0"/>
<proteinExistence type="predicted"/>
<organism evidence="1">
    <name type="scientific">Cacopsylla melanoneura</name>
    <dbReference type="NCBI Taxonomy" id="428564"/>
    <lineage>
        <taxon>Eukaryota</taxon>
        <taxon>Metazoa</taxon>
        <taxon>Ecdysozoa</taxon>
        <taxon>Arthropoda</taxon>
        <taxon>Hexapoda</taxon>
        <taxon>Insecta</taxon>
        <taxon>Pterygota</taxon>
        <taxon>Neoptera</taxon>
        <taxon>Paraneoptera</taxon>
        <taxon>Hemiptera</taxon>
        <taxon>Sternorrhyncha</taxon>
        <taxon>Psylloidea</taxon>
        <taxon>Psyllidae</taxon>
        <taxon>Psyllinae</taxon>
        <taxon>Cacopsylla</taxon>
    </lineage>
</organism>
<evidence type="ECO:0000313" key="1">
    <source>
        <dbReference type="EMBL" id="CAG6784783.1"/>
    </source>
</evidence>
<accession>A0A8D9FBM0</accession>
<reference evidence="1" key="1">
    <citation type="submission" date="2021-05" db="EMBL/GenBank/DDBJ databases">
        <authorList>
            <person name="Alioto T."/>
            <person name="Alioto T."/>
            <person name="Gomez Garrido J."/>
        </authorList>
    </citation>
    <scope>NUCLEOTIDE SEQUENCE</scope>
</reference>
<dbReference type="EMBL" id="HBUF01639788">
    <property type="protein sequence ID" value="CAG6784783.1"/>
    <property type="molecule type" value="Transcribed_RNA"/>
</dbReference>
<protein>
    <submittedName>
        <fullName evidence="1">Uncharacterized protein</fullName>
    </submittedName>
</protein>
<sequence length="119" mass="14533">MYSLRKIDNNNNYITIILSIYLRKFFPSHCPHDHEWPLYAPRRESSPGPPACYVSVIRTKLWRYKIFYIKQRNKGKTVNILLSFINFHLACFQVCLSRRYLCTFELFYIVYMRYLLMNF</sequence>
<name>A0A8D9FBM0_9HEMI</name>